<dbReference type="GO" id="GO:0016491">
    <property type="term" value="F:oxidoreductase activity"/>
    <property type="evidence" value="ECO:0007669"/>
    <property type="project" value="UniProtKB-KW"/>
</dbReference>
<evidence type="ECO:0000313" key="6">
    <source>
        <dbReference type="EMBL" id="KAJ8439166.1"/>
    </source>
</evidence>
<dbReference type="GO" id="GO:0046872">
    <property type="term" value="F:metal ion binding"/>
    <property type="evidence" value="ECO:0007669"/>
    <property type="project" value="UniProtKB-KW"/>
</dbReference>
<dbReference type="AlphaFoldDB" id="A0A9Q1K899"/>
<dbReference type="PANTHER" id="PTHR47991">
    <property type="entry name" value="OXOGLUTARATE/IRON-DEPENDENT DIOXYGENASE"/>
    <property type="match status" value="1"/>
</dbReference>
<evidence type="ECO:0000256" key="4">
    <source>
        <dbReference type="RuleBase" id="RU003682"/>
    </source>
</evidence>
<evidence type="ECO:0000256" key="3">
    <source>
        <dbReference type="ARBA" id="ARBA00023004"/>
    </source>
</evidence>
<dbReference type="InterPro" id="IPR044861">
    <property type="entry name" value="IPNS-like_FE2OG_OXY"/>
</dbReference>
<dbReference type="Gene3D" id="2.60.120.330">
    <property type="entry name" value="B-lactam Antibiotic, Isopenicillin N Synthase, Chain"/>
    <property type="match status" value="2"/>
</dbReference>
<dbReference type="InterPro" id="IPR027443">
    <property type="entry name" value="IPNS-like_sf"/>
</dbReference>
<evidence type="ECO:0000259" key="5">
    <source>
        <dbReference type="PROSITE" id="PS51471"/>
    </source>
</evidence>
<comment type="caution">
    <text evidence="6">The sequence shown here is derived from an EMBL/GenBank/DDBJ whole genome shotgun (WGS) entry which is preliminary data.</text>
</comment>
<keyword evidence="4" id="KW-0560">Oxidoreductase</keyword>
<protein>
    <recommendedName>
        <fullName evidence="5">Fe2OG dioxygenase domain-containing protein</fullName>
    </recommendedName>
</protein>
<evidence type="ECO:0000256" key="1">
    <source>
        <dbReference type="ARBA" id="ARBA00008056"/>
    </source>
</evidence>
<keyword evidence="7" id="KW-1185">Reference proteome</keyword>
<sequence>MADDLQYMDSNIIDFSLLSSPSPTVAASELSKLMEYITNWVYFRQGKLCMHITNIGLSIEFLDKVLDLSKHFFTLPFEEKKKFSRSPDNPRGFAVDGDPENPSEACNRLFLLKKRPERWPQAPQEFSLHCESTTADSGAMTFLLIDREVEALEVLKEDQWFKVPIIPHAIVVLVDDQIEIMSNGIVKSVEHRVKPNLEKVRISTALFHSPNVEKEVGSLKALVTEGRPPLYKTVKSYINLFDDHFPINDTMVP</sequence>
<evidence type="ECO:0000313" key="7">
    <source>
        <dbReference type="Proteomes" id="UP001153076"/>
    </source>
</evidence>
<dbReference type="PROSITE" id="PS51471">
    <property type="entry name" value="FE2OG_OXY"/>
    <property type="match status" value="1"/>
</dbReference>
<organism evidence="6 7">
    <name type="scientific">Carnegiea gigantea</name>
    <dbReference type="NCBI Taxonomy" id="171969"/>
    <lineage>
        <taxon>Eukaryota</taxon>
        <taxon>Viridiplantae</taxon>
        <taxon>Streptophyta</taxon>
        <taxon>Embryophyta</taxon>
        <taxon>Tracheophyta</taxon>
        <taxon>Spermatophyta</taxon>
        <taxon>Magnoliopsida</taxon>
        <taxon>eudicotyledons</taxon>
        <taxon>Gunneridae</taxon>
        <taxon>Pentapetalae</taxon>
        <taxon>Caryophyllales</taxon>
        <taxon>Cactineae</taxon>
        <taxon>Cactaceae</taxon>
        <taxon>Cactoideae</taxon>
        <taxon>Echinocereeae</taxon>
        <taxon>Carnegiea</taxon>
    </lineage>
</organism>
<reference evidence="6" key="1">
    <citation type="submission" date="2022-04" db="EMBL/GenBank/DDBJ databases">
        <title>Carnegiea gigantea Genome sequencing and assembly v2.</title>
        <authorList>
            <person name="Copetti D."/>
            <person name="Sanderson M.J."/>
            <person name="Burquez A."/>
            <person name="Wojciechowski M.F."/>
        </authorList>
    </citation>
    <scope>NUCLEOTIDE SEQUENCE</scope>
    <source>
        <strain evidence="6">SGP5-SGP5p</strain>
        <tissue evidence="6">Aerial part</tissue>
    </source>
</reference>
<feature type="domain" description="Fe2OG dioxygenase" evidence="5">
    <location>
        <begin position="102"/>
        <end position="210"/>
    </location>
</feature>
<dbReference type="Pfam" id="PF03171">
    <property type="entry name" value="2OG-FeII_Oxy"/>
    <property type="match status" value="1"/>
</dbReference>
<dbReference type="InterPro" id="IPR026992">
    <property type="entry name" value="DIOX_N"/>
</dbReference>
<dbReference type="InterPro" id="IPR005123">
    <property type="entry name" value="Oxoglu/Fe-dep_dioxygenase_dom"/>
</dbReference>
<evidence type="ECO:0000256" key="2">
    <source>
        <dbReference type="ARBA" id="ARBA00022723"/>
    </source>
</evidence>
<dbReference type="Pfam" id="PF14226">
    <property type="entry name" value="DIOX_N"/>
    <property type="match status" value="1"/>
</dbReference>
<dbReference type="OrthoDB" id="288590at2759"/>
<dbReference type="EMBL" id="JAKOGI010000229">
    <property type="protein sequence ID" value="KAJ8439166.1"/>
    <property type="molecule type" value="Genomic_DNA"/>
</dbReference>
<accession>A0A9Q1K899</accession>
<keyword evidence="2 4" id="KW-0479">Metal-binding</keyword>
<proteinExistence type="inferred from homology"/>
<gene>
    <name evidence="6" type="ORF">Cgig2_027092</name>
</gene>
<comment type="similarity">
    <text evidence="1 4">Belongs to the iron/ascorbate-dependent oxidoreductase family.</text>
</comment>
<dbReference type="SUPFAM" id="SSF51197">
    <property type="entry name" value="Clavaminate synthase-like"/>
    <property type="match status" value="1"/>
</dbReference>
<keyword evidence="3 4" id="KW-0408">Iron</keyword>
<name>A0A9Q1K899_9CARY</name>
<dbReference type="InterPro" id="IPR050295">
    <property type="entry name" value="Plant_2OG-oxidoreductases"/>
</dbReference>
<dbReference type="Proteomes" id="UP001153076">
    <property type="component" value="Unassembled WGS sequence"/>
</dbReference>